<dbReference type="EMBL" id="BPLQ01012846">
    <property type="protein sequence ID" value="GIY68237.1"/>
    <property type="molecule type" value="Genomic_DNA"/>
</dbReference>
<protein>
    <submittedName>
        <fullName evidence="1">Uncharacterized protein</fullName>
    </submittedName>
</protein>
<dbReference type="AlphaFoldDB" id="A0AAV4VD90"/>
<organism evidence="1 2">
    <name type="scientific">Caerostris darwini</name>
    <dbReference type="NCBI Taxonomy" id="1538125"/>
    <lineage>
        <taxon>Eukaryota</taxon>
        <taxon>Metazoa</taxon>
        <taxon>Ecdysozoa</taxon>
        <taxon>Arthropoda</taxon>
        <taxon>Chelicerata</taxon>
        <taxon>Arachnida</taxon>
        <taxon>Araneae</taxon>
        <taxon>Araneomorphae</taxon>
        <taxon>Entelegynae</taxon>
        <taxon>Araneoidea</taxon>
        <taxon>Araneidae</taxon>
        <taxon>Caerostris</taxon>
    </lineage>
</organism>
<name>A0AAV4VD90_9ARAC</name>
<sequence length="79" mass="9206">MIHEERATCPHGTMDFGEKLSVENQKHIRRRVFVAEQGLGTWAEKAAELINLQSHHVFYLSKSLRLHRKVTFFQKDSQG</sequence>
<evidence type="ECO:0000313" key="1">
    <source>
        <dbReference type="EMBL" id="GIY68237.1"/>
    </source>
</evidence>
<keyword evidence="2" id="KW-1185">Reference proteome</keyword>
<gene>
    <name evidence="1" type="ORF">CDAR_423941</name>
</gene>
<proteinExistence type="predicted"/>
<dbReference type="Proteomes" id="UP001054837">
    <property type="component" value="Unassembled WGS sequence"/>
</dbReference>
<reference evidence="1 2" key="1">
    <citation type="submission" date="2021-06" db="EMBL/GenBank/DDBJ databases">
        <title>Caerostris darwini draft genome.</title>
        <authorList>
            <person name="Kono N."/>
            <person name="Arakawa K."/>
        </authorList>
    </citation>
    <scope>NUCLEOTIDE SEQUENCE [LARGE SCALE GENOMIC DNA]</scope>
</reference>
<accession>A0AAV4VD90</accession>
<evidence type="ECO:0000313" key="2">
    <source>
        <dbReference type="Proteomes" id="UP001054837"/>
    </source>
</evidence>
<comment type="caution">
    <text evidence="1">The sequence shown here is derived from an EMBL/GenBank/DDBJ whole genome shotgun (WGS) entry which is preliminary data.</text>
</comment>